<name>A0A8X6VHA7_TRICX</name>
<accession>A0A8X6VHA7</accession>
<dbReference type="AlphaFoldDB" id="A0A8X6VHA7"/>
<evidence type="ECO:0000313" key="1">
    <source>
        <dbReference type="EMBL" id="GFY18607.1"/>
    </source>
</evidence>
<evidence type="ECO:0000313" key="2">
    <source>
        <dbReference type="Proteomes" id="UP000887159"/>
    </source>
</evidence>
<proteinExistence type="predicted"/>
<comment type="caution">
    <text evidence="1">The sequence shown here is derived from an EMBL/GenBank/DDBJ whole genome shotgun (WGS) entry which is preliminary data.</text>
</comment>
<sequence length="207" mass="23750">MTTPGSSFNPTSLDHEVNLGVNEVTVKYSPRGNTSHGLCIGARYFDESLFLDAIVTNFICIDSVRPQKTFAVEEFLKRYTKIIGENYKGRLETHHKDLDLHSKPRAQKSLRSALGGVVQKALEETDLHYRSHLSYHRRQKSMGRFPNTGLADMHLIYRSSERNARAAERLYHERYTQKGAQDRQMFTNLHQNLIECGSLRGIRHSES</sequence>
<gene>
    <name evidence="1" type="ORF">TNCV_2398321</name>
</gene>
<protein>
    <submittedName>
        <fullName evidence="1">Uncharacterized protein</fullName>
    </submittedName>
</protein>
<reference evidence="1" key="1">
    <citation type="submission" date="2020-08" db="EMBL/GenBank/DDBJ databases">
        <title>Multicomponent nature underlies the extraordinary mechanical properties of spider dragline silk.</title>
        <authorList>
            <person name="Kono N."/>
            <person name="Nakamura H."/>
            <person name="Mori M."/>
            <person name="Yoshida Y."/>
            <person name="Ohtoshi R."/>
            <person name="Malay A.D."/>
            <person name="Moran D.A.P."/>
            <person name="Tomita M."/>
            <person name="Numata K."/>
            <person name="Arakawa K."/>
        </authorList>
    </citation>
    <scope>NUCLEOTIDE SEQUENCE</scope>
</reference>
<organism evidence="1 2">
    <name type="scientific">Trichonephila clavipes</name>
    <name type="common">Golden silk orbweaver</name>
    <name type="synonym">Nephila clavipes</name>
    <dbReference type="NCBI Taxonomy" id="2585209"/>
    <lineage>
        <taxon>Eukaryota</taxon>
        <taxon>Metazoa</taxon>
        <taxon>Ecdysozoa</taxon>
        <taxon>Arthropoda</taxon>
        <taxon>Chelicerata</taxon>
        <taxon>Arachnida</taxon>
        <taxon>Araneae</taxon>
        <taxon>Araneomorphae</taxon>
        <taxon>Entelegynae</taxon>
        <taxon>Araneoidea</taxon>
        <taxon>Nephilidae</taxon>
        <taxon>Trichonephila</taxon>
    </lineage>
</organism>
<keyword evidence="2" id="KW-1185">Reference proteome</keyword>
<dbReference type="EMBL" id="BMAU01021349">
    <property type="protein sequence ID" value="GFY18607.1"/>
    <property type="molecule type" value="Genomic_DNA"/>
</dbReference>
<dbReference type="Proteomes" id="UP000887159">
    <property type="component" value="Unassembled WGS sequence"/>
</dbReference>